<proteinExistence type="predicted"/>
<dbReference type="EMBL" id="LAZP02000495">
    <property type="protein sequence ID" value="PFH56871.1"/>
    <property type="molecule type" value="Genomic_DNA"/>
</dbReference>
<dbReference type="PANTHER" id="PTHR31737:SF2">
    <property type="entry name" value="PROTEIN TOS1"/>
    <property type="match status" value="1"/>
</dbReference>
<feature type="compositionally biased region" description="Pro residues" evidence="1">
    <location>
        <begin position="17"/>
        <end position="27"/>
    </location>
</feature>
<evidence type="ECO:0000256" key="1">
    <source>
        <dbReference type="SAM" id="MobiDB-lite"/>
    </source>
</evidence>
<dbReference type="OrthoDB" id="118256at2759"/>
<name>A0A2A9P7A3_OPHUN</name>
<feature type="domain" description="Cell wall protein YJL171C/Tos1 C-terminal" evidence="2">
    <location>
        <begin position="85"/>
        <end position="305"/>
    </location>
</feature>
<keyword evidence="4" id="KW-1185">Reference proteome</keyword>
<dbReference type="Proteomes" id="UP000037136">
    <property type="component" value="Unassembled WGS sequence"/>
</dbReference>
<dbReference type="Gene3D" id="2.60.120.200">
    <property type="match status" value="1"/>
</dbReference>
<dbReference type="STRING" id="268505.A0A2A9P7A3"/>
<evidence type="ECO:0000313" key="3">
    <source>
        <dbReference type="EMBL" id="PFH56871.1"/>
    </source>
</evidence>
<dbReference type="PANTHER" id="PTHR31737">
    <property type="entry name" value="PROTEIN TOS1"/>
    <property type="match status" value="1"/>
</dbReference>
<dbReference type="Pfam" id="PF10287">
    <property type="entry name" value="YJL171C_Tos1_C"/>
    <property type="match status" value="1"/>
</dbReference>
<evidence type="ECO:0000259" key="2">
    <source>
        <dbReference type="Pfam" id="PF10287"/>
    </source>
</evidence>
<accession>A0A2A9P7A3</accession>
<reference evidence="3 4" key="1">
    <citation type="journal article" date="2015" name="BMC Genomics">
        <title>Gene expression during zombie ant biting behavior reflects the complexity underlying fungal parasitic behavioral manipulation.</title>
        <authorList>
            <person name="de Bekker C."/>
            <person name="Ohm R.A."/>
            <person name="Loreto R.G."/>
            <person name="Sebastian A."/>
            <person name="Albert I."/>
            <person name="Merrow M."/>
            <person name="Brachmann A."/>
            <person name="Hughes D.P."/>
        </authorList>
    </citation>
    <scope>NUCLEOTIDE SEQUENCE [LARGE SCALE GENOMIC DNA]</scope>
    <source>
        <strain evidence="3 4">SC16a</strain>
    </source>
</reference>
<comment type="caution">
    <text evidence="3">The sequence shown here is derived from an EMBL/GenBank/DDBJ whole genome shotgun (WGS) entry which is preliminary data.</text>
</comment>
<dbReference type="GO" id="GO:0009277">
    <property type="term" value="C:fungal-type cell wall"/>
    <property type="evidence" value="ECO:0007669"/>
    <property type="project" value="TreeGrafter"/>
</dbReference>
<evidence type="ECO:0000313" key="4">
    <source>
        <dbReference type="Proteomes" id="UP000037136"/>
    </source>
</evidence>
<dbReference type="InterPro" id="IPR018805">
    <property type="entry name" value="YJL171C/Tos1_C"/>
</dbReference>
<reference evidence="3 4" key="2">
    <citation type="journal article" date="2017" name="Sci. Rep.">
        <title>Ant-infecting Ophiocordyceps genomes reveal a high diversity of potential behavioral manipulation genes and a possible major role for enterotoxins.</title>
        <authorList>
            <person name="de Bekker C."/>
            <person name="Ohm R.A."/>
            <person name="Evans H.C."/>
            <person name="Brachmann A."/>
            <person name="Hughes D.P."/>
        </authorList>
    </citation>
    <scope>NUCLEOTIDE SEQUENCE [LARGE SCALE GENOMIC DNA]</scope>
    <source>
        <strain evidence="3 4">SC16a</strain>
    </source>
</reference>
<dbReference type="AlphaFoldDB" id="A0A2A9P7A3"/>
<sequence length="320" mass="35212">MNGEVVSWKNNYFGPTTPEPEAPPPQAPHRAVQTGHAPSAPEAVVYWPQHRHHPTAAAAAETSSPVPRPKPVAAGHHDASSSSPSSWERIAFYDASRQLVHNMRFLGNYGGQNSGVWSKHYGNSLAYLSADGHGGSASPETLKDTLIPSNKEFAIFSAEKCDVSCGFSRAHDVSYKGFGGANKIFLLRFRMPLDGNRDENGDMPAIWLLNGRIPRTVQYGDCSCWESRCGEVDIFEALEKGGTKCKSAIHLSRRGGSSDWFRRPTNGYITVAAIFHHDTASVTINILPDHTDFAESLDEKTVRKWIHGGHKRTLFDFNKV</sequence>
<feature type="region of interest" description="Disordered" evidence="1">
    <location>
        <begin position="1"/>
        <end position="84"/>
    </location>
</feature>
<protein>
    <recommendedName>
        <fullName evidence="2">Cell wall protein YJL171C/Tos1 C-terminal domain-containing protein</fullName>
    </recommendedName>
</protein>
<organism evidence="3 4">
    <name type="scientific">Ophiocordyceps unilateralis</name>
    <name type="common">Zombie-ant fungus</name>
    <name type="synonym">Torrubia unilateralis</name>
    <dbReference type="NCBI Taxonomy" id="268505"/>
    <lineage>
        <taxon>Eukaryota</taxon>
        <taxon>Fungi</taxon>
        <taxon>Dikarya</taxon>
        <taxon>Ascomycota</taxon>
        <taxon>Pezizomycotina</taxon>
        <taxon>Sordariomycetes</taxon>
        <taxon>Hypocreomycetidae</taxon>
        <taxon>Hypocreales</taxon>
        <taxon>Ophiocordycipitaceae</taxon>
        <taxon>Ophiocordyceps</taxon>
    </lineage>
</organism>
<gene>
    <name evidence="3" type="ORF">XA68_15841</name>
</gene>